<keyword evidence="1" id="KW-1133">Transmembrane helix</keyword>
<dbReference type="RefSeq" id="WP_035244707.1">
    <property type="nucleotide sequence ID" value="NZ_ARXU01000001.1"/>
</dbReference>
<keyword evidence="3" id="KW-0808">Transferase</keyword>
<dbReference type="GO" id="GO:0016301">
    <property type="term" value="F:kinase activity"/>
    <property type="evidence" value="ECO:0007669"/>
    <property type="project" value="UniProtKB-KW"/>
</dbReference>
<proteinExistence type="predicted"/>
<dbReference type="SMART" id="SM00065">
    <property type="entry name" value="GAF"/>
    <property type="match status" value="1"/>
</dbReference>
<dbReference type="InterPro" id="IPR029016">
    <property type="entry name" value="GAF-like_dom_sf"/>
</dbReference>
<gene>
    <name evidence="3" type="ORF">T9A_00454</name>
</gene>
<feature type="transmembrane region" description="Helical" evidence="1">
    <location>
        <begin position="132"/>
        <end position="152"/>
    </location>
</feature>
<dbReference type="Pfam" id="PF13185">
    <property type="entry name" value="GAF_2"/>
    <property type="match status" value="1"/>
</dbReference>
<comment type="caution">
    <text evidence="3">The sequence shown here is derived from an EMBL/GenBank/DDBJ whole genome shotgun (WGS) entry which is preliminary data.</text>
</comment>
<sequence>MPAASEAAISKNQEGVLRNALDSLLVTFDGELEARYREHAHRRARDLISHSVYLLGLLYLVVVLPVMLLVDTAEMVAWRNYGVYPIAVSLLALWCSTRLSWLTAHTIGVMYLALGIALAGTLLGAIRFHGLFPGQISAFETIYILIIGFSILRLPPRQTLISCLCALAVTLLAALFQQLPLPLLSMLLYFVIPLIICALNGYILDVSARRNFANNLLLESESSQLARWREQAEKDTLRQQQLNLFLERIAGNLTPAQLLERVLGYLIEQIGAKAGAAYTLEEQELVRQASWGLNASASERRKFPQDETLLGAALNQKLLIQQHTVPEGYLDLEVGEGKRKPATLLLWPIHQGEFALGIVEVAGSQPFSDADEALLNELHRPLAFALQSAQRRQQFLSRLDEQDNTAQA</sequence>
<evidence type="ECO:0000313" key="4">
    <source>
        <dbReference type="Proteomes" id="UP000029443"/>
    </source>
</evidence>
<feature type="transmembrane region" description="Helical" evidence="1">
    <location>
        <begin position="183"/>
        <end position="204"/>
    </location>
</feature>
<feature type="transmembrane region" description="Helical" evidence="1">
    <location>
        <begin position="52"/>
        <end position="70"/>
    </location>
</feature>
<feature type="transmembrane region" description="Helical" evidence="1">
    <location>
        <begin position="82"/>
        <end position="101"/>
    </location>
</feature>
<feature type="transmembrane region" description="Helical" evidence="1">
    <location>
        <begin position="108"/>
        <end position="126"/>
    </location>
</feature>
<evidence type="ECO:0000259" key="2">
    <source>
        <dbReference type="SMART" id="SM00065"/>
    </source>
</evidence>
<reference evidence="3 4" key="1">
    <citation type="submission" date="2012-09" db="EMBL/GenBank/DDBJ databases">
        <title>Genome Sequence of alkane-degrading Bacterium Alcanivorax jadensis T9.</title>
        <authorList>
            <person name="Lai Q."/>
            <person name="Shao Z."/>
        </authorList>
    </citation>
    <scope>NUCLEOTIDE SEQUENCE [LARGE SCALE GENOMIC DNA]</scope>
    <source>
        <strain evidence="3 4">T9</strain>
    </source>
</reference>
<keyword evidence="4" id="KW-1185">Reference proteome</keyword>
<dbReference type="SUPFAM" id="SSF55781">
    <property type="entry name" value="GAF domain-like"/>
    <property type="match status" value="1"/>
</dbReference>
<evidence type="ECO:0000256" key="1">
    <source>
        <dbReference type="SAM" id="Phobius"/>
    </source>
</evidence>
<feature type="transmembrane region" description="Helical" evidence="1">
    <location>
        <begin position="159"/>
        <end position="177"/>
    </location>
</feature>
<protein>
    <submittedName>
        <fullName evidence="3">Sensor histidine kinase/response regulator</fullName>
    </submittedName>
</protein>
<dbReference type="Proteomes" id="UP000029443">
    <property type="component" value="Unassembled WGS sequence"/>
</dbReference>
<keyword evidence="3" id="KW-0418">Kinase</keyword>
<organism evidence="3 4">
    <name type="scientific">Alcanivorax jadensis T9</name>
    <dbReference type="NCBI Taxonomy" id="1177181"/>
    <lineage>
        <taxon>Bacteria</taxon>
        <taxon>Pseudomonadati</taxon>
        <taxon>Pseudomonadota</taxon>
        <taxon>Gammaproteobacteria</taxon>
        <taxon>Oceanospirillales</taxon>
        <taxon>Alcanivoracaceae</taxon>
        <taxon>Alcanivorax</taxon>
    </lineage>
</organism>
<dbReference type="EMBL" id="ARXU01000001">
    <property type="protein sequence ID" value="KGD63134.1"/>
    <property type="molecule type" value="Genomic_DNA"/>
</dbReference>
<accession>A0ABR4WJ20</accession>
<dbReference type="InterPro" id="IPR003018">
    <property type="entry name" value="GAF"/>
</dbReference>
<name>A0ABR4WJ20_9GAMM</name>
<keyword evidence="1" id="KW-0472">Membrane</keyword>
<feature type="domain" description="GAF" evidence="2">
    <location>
        <begin position="254"/>
        <end position="396"/>
    </location>
</feature>
<keyword evidence="1" id="KW-0812">Transmembrane</keyword>
<dbReference type="Gene3D" id="3.30.450.40">
    <property type="match status" value="1"/>
</dbReference>
<evidence type="ECO:0000313" key="3">
    <source>
        <dbReference type="EMBL" id="KGD63134.1"/>
    </source>
</evidence>